<dbReference type="STRING" id="1579316.RC74_02300"/>
<keyword evidence="3" id="KW-1185">Reference proteome</keyword>
<evidence type="ECO:0000259" key="1">
    <source>
        <dbReference type="Pfam" id="PF05170"/>
    </source>
</evidence>
<sequence length="647" mass="67836">MIVATLAVLGVFAIALIPGKKLAEIAAGQIAEFTGREVTLSGDVTTKIFPRLSVTTGPIAVANAPWAEDAPLLTAEGLTIGVELLPLLQGNFEFRDIKILQPNIRLSVAKDGRKNWDFSGKPTAAATAQVAKAPSSGSRRVTVEYAGITDGEIHFYDDASGLRESLSDVNFEARFPESDGEIRVSLSGQYKGASLDVQAGLDRPMGFLLGDIATLDTTASLGGAKISYTGKLGLSGLVMDGDLVASIAAGSPLLNAINAGNNAGPKALSMKGKLVRTPDGATYVRGGEYKIGTQVLRGDIDFKAGKDRPVIKGIFTAQDLSLPELQGASTQSQTSLTANSGGWSKAPIDVSGLSAVDAEISLTATSLDLGVVEFGPSQVLMKLNAGRAVFDLKKVKAYGGDLAGEFVVNGRGGLSVGGDLTMKGVQTDQLLGALVDFDRLVSPADVRVKFLGVGNNLDAIVKSLSGQGAINVQKGVLKGVDVEQMIRTLDLGYQGTGQRTVFESIDATFNIDKGIMSGTDLAFKANGLIAEGRGKTNLSQKTLVYRLTPTALVSPDGTGGVRVPLLIRGPWADLRFSLDLEAIVNQELSAEKAVLEKKLKDAEKAAKANAIKKLGVKQKKDESLEDAARRTLEEAATKELLKLLGQN</sequence>
<dbReference type="GO" id="GO:0005886">
    <property type="term" value="C:plasma membrane"/>
    <property type="evidence" value="ECO:0007669"/>
    <property type="project" value="TreeGrafter"/>
</dbReference>
<feature type="domain" description="AsmA" evidence="1">
    <location>
        <begin position="331"/>
        <end position="520"/>
    </location>
</feature>
<dbReference type="KEGG" id="hat:RC74_02300"/>
<dbReference type="PANTHER" id="PTHR30441">
    <property type="entry name" value="DUF748 DOMAIN-CONTAINING PROTEIN"/>
    <property type="match status" value="1"/>
</dbReference>
<name>A0A126UW05_9RHOB</name>
<feature type="domain" description="AsmA" evidence="1">
    <location>
        <begin position="6"/>
        <end position="199"/>
    </location>
</feature>
<dbReference type="EMBL" id="CP014327">
    <property type="protein sequence ID" value="AML50253.1"/>
    <property type="molecule type" value="Genomic_DNA"/>
</dbReference>
<organism evidence="2 3">
    <name type="scientific">Falsihalocynthiibacter arcticus</name>
    <dbReference type="NCBI Taxonomy" id="1579316"/>
    <lineage>
        <taxon>Bacteria</taxon>
        <taxon>Pseudomonadati</taxon>
        <taxon>Pseudomonadota</taxon>
        <taxon>Alphaproteobacteria</taxon>
        <taxon>Rhodobacterales</taxon>
        <taxon>Roseobacteraceae</taxon>
        <taxon>Falsihalocynthiibacter</taxon>
    </lineage>
</organism>
<proteinExistence type="predicted"/>
<evidence type="ECO:0000313" key="3">
    <source>
        <dbReference type="Proteomes" id="UP000070371"/>
    </source>
</evidence>
<dbReference type="InterPro" id="IPR052894">
    <property type="entry name" value="AsmA-related"/>
</dbReference>
<dbReference type="AlphaFoldDB" id="A0A126UW05"/>
<dbReference type="PANTHER" id="PTHR30441:SF4">
    <property type="entry name" value="PROTEIN ASMA"/>
    <property type="match status" value="1"/>
</dbReference>
<dbReference type="RefSeq" id="WP_039002730.1">
    <property type="nucleotide sequence ID" value="NZ_CP014327.1"/>
</dbReference>
<reference evidence="2 3" key="1">
    <citation type="submission" date="2016-02" db="EMBL/GenBank/DDBJ databases">
        <title>Complete genome sequence of Halocynthiibacter arcticus PAMC 20958t from arctic marine sediment.</title>
        <authorList>
            <person name="Lee Y.M."/>
            <person name="Baek K."/>
            <person name="Lee H.K."/>
            <person name="Shin S.C."/>
        </authorList>
    </citation>
    <scope>NUCLEOTIDE SEQUENCE [LARGE SCALE GENOMIC DNA]</scope>
    <source>
        <strain evidence="2">PAMC 20958</strain>
    </source>
</reference>
<accession>A0A126UW05</accession>
<evidence type="ECO:0000313" key="2">
    <source>
        <dbReference type="EMBL" id="AML50253.1"/>
    </source>
</evidence>
<dbReference type="Proteomes" id="UP000070371">
    <property type="component" value="Chromosome"/>
</dbReference>
<dbReference type="GO" id="GO:0090313">
    <property type="term" value="P:regulation of protein targeting to membrane"/>
    <property type="evidence" value="ECO:0007669"/>
    <property type="project" value="TreeGrafter"/>
</dbReference>
<protein>
    <recommendedName>
        <fullName evidence="1">AsmA domain-containing protein</fullName>
    </recommendedName>
</protein>
<dbReference type="InterPro" id="IPR007844">
    <property type="entry name" value="AsmA"/>
</dbReference>
<gene>
    <name evidence="2" type="ORF">RC74_02300</name>
</gene>
<dbReference type="Pfam" id="PF05170">
    <property type="entry name" value="AsmA"/>
    <property type="match status" value="2"/>
</dbReference>